<dbReference type="Proteomes" id="UP000798808">
    <property type="component" value="Unassembled WGS sequence"/>
</dbReference>
<name>A0ABW9RZU0_9BACT</name>
<keyword evidence="5" id="KW-1185">Reference proteome</keyword>
<evidence type="ECO:0000259" key="2">
    <source>
        <dbReference type="Pfam" id="PF01648"/>
    </source>
</evidence>
<proteinExistence type="predicted"/>
<gene>
    <name evidence="4" type="ORF">E1163_26945</name>
</gene>
<dbReference type="InterPro" id="IPR008278">
    <property type="entry name" value="4-PPantetheinyl_Trfase_dom"/>
</dbReference>
<dbReference type="GO" id="GO:0016740">
    <property type="term" value="F:transferase activity"/>
    <property type="evidence" value="ECO:0007669"/>
    <property type="project" value="UniProtKB-KW"/>
</dbReference>
<dbReference type="InterPro" id="IPR037143">
    <property type="entry name" value="4-PPantetheinyl_Trfase_dom_sf"/>
</dbReference>
<keyword evidence="1 4" id="KW-0808">Transferase</keyword>
<comment type="caution">
    <text evidence="4">The sequence shown here is derived from an EMBL/GenBank/DDBJ whole genome shotgun (WGS) entry which is preliminary data.</text>
</comment>
<evidence type="ECO:0000256" key="1">
    <source>
        <dbReference type="ARBA" id="ARBA00022679"/>
    </source>
</evidence>
<dbReference type="Pfam" id="PF01648">
    <property type="entry name" value="ACPS"/>
    <property type="match status" value="1"/>
</dbReference>
<dbReference type="Pfam" id="PF17837">
    <property type="entry name" value="4PPT_N"/>
    <property type="match status" value="1"/>
</dbReference>
<feature type="domain" description="4'-phosphopantetheinyl transferase N-terminal" evidence="3">
    <location>
        <begin position="47"/>
        <end position="104"/>
    </location>
</feature>
<organism evidence="4 5">
    <name type="scientific">Fulvivirga kasyanovii</name>
    <dbReference type="NCBI Taxonomy" id="396812"/>
    <lineage>
        <taxon>Bacteria</taxon>
        <taxon>Pseudomonadati</taxon>
        <taxon>Bacteroidota</taxon>
        <taxon>Cytophagia</taxon>
        <taxon>Cytophagales</taxon>
        <taxon>Fulvivirgaceae</taxon>
        <taxon>Fulvivirga</taxon>
    </lineage>
</organism>
<evidence type="ECO:0000313" key="4">
    <source>
        <dbReference type="EMBL" id="MTI28625.1"/>
    </source>
</evidence>
<accession>A0ABW9RZU0</accession>
<protein>
    <submittedName>
        <fullName evidence="4">4'-phosphopantetheinyl transferase superfamily protein</fullName>
    </submittedName>
</protein>
<feature type="domain" description="4'-phosphopantetheinyl transferase" evidence="2">
    <location>
        <begin position="110"/>
        <end position="162"/>
    </location>
</feature>
<dbReference type="EMBL" id="SMLW01000669">
    <property type="protein sequence ID" value="MTI28625.1"/>
    <property type="molecule type" value="Genomic_DNA"/>
</dbReference>
<evidence type="ECO:0000313" key="5">
    <source>
        <dbReference type="Proteomes" id="UP000798808"/>
    </source>
</evidence>
<dbReference type="SUPFAM" id="SSF56214">
    <property type="entry name" value="4'-phosphopantetheinyl transferase"/>
    <property type="match status" value="2"/>
</dbReference>
<evidence type="ECO:0000259" key="3">
    <source>
        <dbReference type="Pfam" id="PF17837"/>
    </source>
</evidence>
<dbReference type="Gene3D" id="3.90.470.20">
    <property type="entry name" value="4'-phosphopantetheinyl transferase domain"/>
    <property type="match status" value="1"/>
</dbReference>
<feature type="non-terminal residue" evidence="4">
    <location>
        <position position="184"/>
    </location>
</feature>
<reference evidence="4 5" key="1">
    <citation type="submission" date="2019-02" db="EMBL/GenBank/DDBJ databases">
        <authorList>
            <person name="Goldberg S.R."/>
            <person name="Haltli B.A."/>
            <person name="Correa H."/>
            <person name="Russell K.G."/>
        </authorList>
    </citation>
    <scope>NUCLEOTIDE SEQUENCE [LARGE SCALE GENOMIC DNA]</scope>
    <source>
        <strain evidence="4 5">JCM 16186</strain>
    </source>
</reference>
<dbReference type="RefSeq" id="WP_155176327.1">
    <property type="nucleotide sequence ID" value="NZ_SMLW01000669.1"/>
</dbReference>
<sequence length="184" mass="21103">MPIHKIEEINTTRYLAIWHIEESIEELTTLLDPADTDKTIVDSFRSDKKKYEWLAGRVCIKSLCKVMGIYYKGLTKNDNGKPFLIESTAEVSMSHSYPYVAAIIDSTEDVGVDLEQPKEKLRKVAHKFLSDHEMVASKNDINALCVYWCAKETLYKICDQHISFKEQMAVEDFELIPQGHTIGK</sequence>
<dbReference type="InterPro" id="IPR041354">
    <property type="entry name" value="4PPT_N"/>
</dbReference>